<organism evidence="2">
    <name type="scientific">Arundo donax</name>
    <name type="common">Giant reed</name>
    <name type="synonym">Donax arundinaceus</name>
    <dbReference type="NCBI Taxonomy" id="35708"/>
    <lineage>
        <taxon>Eukaryota</taxon>
        <taxon>Viridiplantae</taxon>
        <taxon>Streptophyta</taxon>
        <taxon>Embryophyta</taxon>
        <taxon>Tracheophyta</taxon>
        <taxon>Spermatophyta</taxon>
        <taxon>Magnoliopsida</taxon>
        <taxon>Liliopsida</taxon>
        <taxon>Poales</taxon>
        <taxon>Poaceae</taxon>
        <taxon>PACMAD clade</taxon>
        <taxon>Arundinoideae</taxon>
        <taxon>Arundineae</taxon>
        <taxon>Arundo</taxon>
    </lineage>
</organism>
<proteinExistence type="predicted"/>
<feature type="region of interest" description="Disordered" evidence="1">
    <location>
        <begin position="30"/>
        <end position="78"/>
    </location>
</feature>
<dbReference type="EMBL" id="GBRH01209956">
    <property type="protein sequence ID" value="JAD87939.1"/>
    <property type="molecule type" value="Transcribed_RNA"/>
</dbReference>
<evidence type="ECO:0000256" key="1">
    <source>
        <dbReference type="SAM" id="MobiDB-lite"/>
    </source>
</evidence>
<name>A0A0A9DH68_ARUDO</name>
<dbReference type="AlphaFoldDB" id="A0A0A9DH68"/>
<sequence>MLLSYTIEVHYKQLRPELQQRALPKAVHRVAGGRGGGHGAQASAVRGRLQAVPDKDLKAAPERAPPCRWRGKSAPSPA</sequence>
<accession>A0A0A9DH68</accession>
<protein>
    <submittedName>
        <fullName evidence="2">Uncharacterized protein</fullName>
    </submittedName>
</protein>
<reference evidence="2" key="2">
    <citation type="journal article" date="2015" name="Data Brief">
        <title>Shoot transcriptome of the giant reed, Arundo donax.</title>
        <authorList>
            <person name="Barrero R.A."/>
            <person name="Guerrero F.D."/>
            <person name="Moolhuijzen P."/>
            <person name="Goolsby J.A."/>
            <person name="Tidwell J."/>
            <person name="Bellgard S.E."/>
            <person name="Bellgard M.I."/>
        </authorList>
    </citation>
    <scope>NUCLEOTIDE SEQUENCE</scope>
    <source>
        <tissue evidence="2">Shoot tissue taken approximately 20 cm above the soil surface</tissue>
    </source>
</reference>
<evidence type="ECO:0000313" key="2">
    <source>
        <dbReference type="EMBL" id="JAD87939.1"/>
    </source>
</evidence>
<reference evidence="2" key="1">
    <citation type="submission" date="2014-09" db="EMBL/GenBank/DDBJ databases">
        <authorList>
            <person name="Magalhaes I.L.F."/>
            <person name="Oliveira U."/>
            <person name="Santos F.R."/>
            <person name="Vidigal T.H.D.A."/>
            <person name="Brescovit A.D."/>
            <person name="Santos A.J."/>
        </authorList>
    </citation>
    <scope>NUCLEOTIDE SEQUENCE</scope>
    <source>
        <tissue evidence="2">Shoot tissue taken approximately 20 cm above the soil surface</tissue>
    </source>
</reference>